<dbReference type="KEGG" id="man:A11S_1461"/>
<organism evidence="1 2">
    <name type="scientific">Micavibrio aeruginosavorus EPB</name>
    <dbReference type="NCBI Taxonomy" id="349215"/>
    <lineage>
        <taxon>Bacteria</taxon>
        <taxon>Pseudomonadati</taxon>
        <taxon>Bdellovibrionota</taxon>
        <taxon>Bdellovibrionia</taxon>
        <taxon>Bdellovibrionales</taxon>
        <taxon>Pseudobdellovibrionaceae</taxon>
        <taxon>Micavibrio</taxon>
    </lineage>
</organism>
<dbReference type="AlphaFoldDB" id="M4VIF1"/>
<protein>
    <submittedName>
        <fullName evidence="1">Uncharacterized protein</fullName>
    </submittedName>
</protein>
<dbReference type="EMBL" id="CP003538">
    <property type="protein sequence ID" value="AGH98270.1"/>
    <property type="molecule type" value="Genomic_DNA"/>
</dbReference>
<gene>
    <name evidence="1" type="ORF">A11S_1461</name>
</gene>
<evidence type="ECO:0000313" key="1">
    <source>
        <dbReference type="EMBL" id="AGH98270.1"/>
    </source>
</evidence>
<reference evidence="1 2" key="1">
    <citation type="journal article" date="2013" name="ISME J.">
        <title>By their genes ye shall know them: genomic signatures of predatory bacteria.</title>
        <authorList>
            <person name="Pasternak Z."/>
            <person name="Pietrokovski S."/>
            <person name="Rotem O."/>
            <person name="Gophna U."/>
            <person name="Lurie-Weinberger M.N."/>
            <person name="Jurkevitch E."/>
        </authorList>
    </citation>
    <scope>NUCLEOTIDE SEQUENCE [LARGE SCALE GENOMIC DNA]</scope>
    <source>
        <strain evidence="1">EPB</strain>
    </source>
</reference>
<name>M4VIF1_9BACT</name>
<proteinExistence type="predicted"/>
<sequence>MSSLSWSDFVRGFKFHDHFFIHYKIGDIFSNVLTFVKYRDVFLLLYF</sequence>
<evidence type="ECO:0000313" key="2">
    <source>
        <dbReference type="Proteomes" id="UP000011932"/>
    </source>
</evidence>
<accession>M4VIF1</accession>
<dbReference type="Proteomes" id="UP000011932">
    <property type="component" value="Chromosome"/>
</dbReference>
<dbReference type="HOGENOM" id="CLU_3170185_0_0_5"/>